<dbReference type="GO" id="GO:0016324">
    <property type="term" value="C:apical plasma membrane"/>
    <property type="evidence" value="ECO:0007669"/>
    <property type="project" value="UniProtKB-SubCell"/>
</dbReference>
<evidence type="ECO:0000256" key="14">
    <source>
        <dbReference type="ARBA" id="ARBA00023408"/>
    </source>
</evidence>
<evidence type="ECO:0000256" key="35">
    <source>
        <dbReference type="ARBA" id="ARBA00048656"/>
    </source>
</evidence>
<dbReference type="AlphaFoldDB" id="A0A9P0MW45"/>
<comment type="catalytic activity">
    <reaction evidence="13">
        <text>a triacylglycerol + H2O = a diacylglycerol + a fatty acid + H(+)</text>
        <dbReference type="Rhea" id="RHEA:12044"/>
        <dbReference type="ChEBI" id="CHEBI:15377"/>
        <dbReference type="ChEBI" id="CHEBI:15378"/>
        <dbReference type="ChEBI" id="CHEBI:17855"/>
        <dbReference type="ChEBI" id="CHEBI:18035"/>
        <dbReference type="ChEBI" id="CHEBI:28868"/>
        <dbReference type="EC" id="3.1.1.3"/>
    </reaction>
    <physiologicalReaction direction="left-to-right" evidence="13">
        <dbReference type="Rhea" id="RHEA:12045"/>
    </physiologicalReaction>
</comment>
<evidence type="ECO:0000256" key="19">
    <source>
        <dbReference type="ARBA" id="ARBA00033022"/>
    </source>
</evidence>
<evidence type="ECO:0000256" key="17">
    <source>
        <dbReference type="ARBA" id="ARBA00031182"/>
    </source>
</evidence>
<comment type="catalytic activity">
    <reaction evidence="28">
        <text>1,2-di-(9Z-octadecenoyl)-sn-glycero-3-phosphocholine + H2O = 1-(9Z-octadecenoyl)-sn-glycero-3-phosphocholine + (9Z)-octadecenoate + H(+)</text>
        <dbReference type="Rhea" id="RHEA:40923"/>
        <dbReference type="ChEBI" id="CHEBI:15377"/>
        <dbReference type="ChEBI" id="CHEBI:15378"/>
        <dbReference type="ChEBI" id="CHEBI:28610"/>
        <dbReference type="ChEBI" id="CHEBI:30823"/>
        <dbReference type="ChEBI" id="CHEBI:74669"/>
    </reaction>
    <physiologicalReaction direction="left-to-right" evidence="28">
        <dbReference type="Rhea" id="RHEA:40924"/>
    </physiologicalReaction>
</comment>
<evidence type="ECO:0000313" key="44">
    <source>
        <dbReference type="EMBL" id="CAH1405806.1"/>
    </source>
</evidence>
<evidence type="ECO:0000256" key="23">
    <source>
        <dbReference type="ARBA" id="ARBA00047438"/>
    </source>
</evidence>
<evidence type="ECO:0000256" key="10">
    <source>
        <dbReference type="ARBA" id="ARBA00023098"/>
    </source>
</evidence>
<evidence type="ECO:0000256" key="32">
    <source>
        <dbReference type="ARBA" id="ARBA00048386"/>
    </source>
</evidence>
<dbReference type="GO" id="GO:0004623">
    <property type="term" value="F:phospholipase A2 activity"/>
    <property type="evidence" value="ECO:0007669"/>
    <property type="project" value="UniProtKB-EC"/>
</dbReference>
<comment type="catalytic activity">
    <reaction evidence="23">
        <text>1-(9Z-octadecenoyl)-glycerol + H2O = glycerol + (9Z)-octadecenoate + H(+)</text>
        <dbReference type="Rhea" id="RHEA:38487"/>
        <dbReference type="ChEBI" id="CHEBI:15377"/>
        <dbReference type="ChEBI" id="CHEBI:15378"/>
        <dbReference type="ChEBI" id="CHEBI:17754"/>
        <dbReference type="ChEBI" id="CHEBI:30823"/>
        <dbReference type="ChEBI" id="CHEBI:75342"/>
    </reaction>
    <physiologicalReaction direction="left-to-right" evidence="23">
        <dbReference type="Rhea" id="RHEA:38488"/>
    </physiologicalReaction>
</comment>
<evidence type="ECO:0000256" key="18">
    <source>
        <dbReference type="ARBA" id="ARBA00031485"/>
    </source>
</evidence>
<evidence type="ECO:0000256" key="41">
    <source>
        <dbReference type="ARBA" id="ARBA00049372"/>
    </source>
</evidence>
<comment type="catalytic activity">
    <reaction evidence="42">
        <text>2-(9Z-octadecenoyl)-glycerol + H2O = glycerol + (9Z)-octadecenoate + H(+)</text>
        <dbReference type="Rhea" id="RHEA:38491"/>
        <dbReference type="ChEBI" id="CHEBI:15377"/>
        <dbReference type="ChEBI" id="CHEBI:15378"/>
        <dbReference type="ChEBI" id="CHEBI:17754"/>
        <dbReference type="ChEBI" id="CHEBI:30823"/>
        <dbReference type="ChEBI" id="CHEBI:73990"/>
    </reaction>
    <physiologicalReaction direction="left-to-right" evidence="42">
        <dbReference type="Rhea" id="RHEA:38492"/>
    </physiologicalReaction>
</comment>
<feature type="signal peptide" evidence="43">
    <location>
        <begin position="1"/>
        <end position="16"/>
    </location>
</feature>
<comment type="catalytic activity">
    <reaction evidence="40">
        <text>1,2-dihexadecanoyl-sn-glycero-3-phosphocholine + 2 H2O = sn-glycerol 3-phosphocholine + 2 hexadecanoate + 2 H(+)</text>
        <dbReference type="Rhea" id="RHEA:40975"/>
        <dbReference type="ChEBI" id="CHEBI:7896"/>
        <dbReference type="ChEBI" id="CHEBI:15377"/>
        <dbReference type="ChEBI" id="CHEBI:15378"/>
        <dbReference type="ChEBI" id="CHEBI:16870"/>
        <dbReference type="ChEBI" id="CHEBI:72999"/>
    </reaction>
    <physiologicalReaction direction="left-to-right" evidence="40">
        <dbReference type="Rhea" id="RHEA:40976"/>
    </physiologicalReaction>
</comment>
<evidence type="ECO:0000256" key="16">
    <source>
        <dbReference type="ARBA" id="ARBA00029723"/>
    </source>
</evidence>
<evidence type="ECO:0000256" key="22">
    <source>
        <dbReference type="ARBA" id="ARBA00047363"/>
    </source>
</evidence>
<dbReference type="SUPFAM" id="SSF52266">
    <property type="entry name" value="SGNH hydrolase"/>
    <property type="match status" value="1"/>
</dbReference>
<keyword evidence="45" id="KW-1185">Reference proteome</keyword>
<comment type="catalytic activity">
    <reaction evidence="34">
        <text>1-hexadecanoyl-2-(9Z-octadecenoyl)-sn-glycero-3-phosphoethanolamine + H2O = 1-hexadecanoyl-sn-glycero-3-phosphoethanolamine + (9Z)-octadecenoate + H(+)</text>
        <dbReference type="Rhea" id="RHEA:40911"/>
        <dbReference type="ChEBI" id="CHEBI:15377"/>
        <dbReference type="ChEBI" id="CHEBI:15378"/>
        <dbReference type="ChEBI" id="CHEBI:30823"/>
        <dbReference type="ChEBI" id="CHEBI:73004"/>
        <dbReference type="ChEBI" id="CHEBI:73007"/>
    </reaction>
    <physiologicalReaction direction="left-to-right" evidence="34">
        <dbReference type="Rhea" id="RHEA:40912"/>
    </physiologicalReaction>
</comment>
<evidence type="ECO:0000256" key="30">
    <source>
        <dbReference type="ARBA" id="ARBA00048362"/>
    </source>
</evidence>
<evidence type="ECO:0000256" key="6">
    <source>
        <dbReference type="ARBA" id="ARBA00022729"/>
    </source>
</evidence>
<evidence type="ECO:0000256" key="34">
    <source>
        <dbReference type="ARBA" id="ARBA00048613"/>
    </source>
</evidence>
<comment type="catalytic activity">
    <reaction evidence="32">
        <text>1,2,3-tri-(9Z-octadecenoyl)-glycerol + H2O = di-(9Z)-octadecenoylglycerol + (9Z)-octadecenoate + H(+)</text>
        <dbReference type="Rhea" id="RHEA:38575"/>
        <dbReference type="ChEBI" id="CHEBI:15377"/>
        <dbReference type="ChEBI" id="CHEBI:15378"/>
        <dbReference type="ChEBI" id="CHEBI:30823"/>
        <dbReference type="ChEBI" id="CHEBI:53753"/>
        <dbReference type="ChEBI" id="CHEBI:75945"/>
    </reaction>
    <physiologicalReaction direction="left-to-right" evidence="32">
        <dbReference type="Rhea" id="RHEA:38576"/>
    </physiologicalReaction>
</comment>
<dbReference type="Gene3D" id="3.40.50.1110">
    <property type="entry name" value="SGNH hydrolase"/>
    <property type="match status" value="1"/>
</dbReference>
<evidence type="ECO:0000256" key="43">
    <source>
        <dbReference type="SAM" id="SignalP"/>
    </source>
</evidence>
<evidence type="ECO:0000256" key="4">
    <source>
        <dbReference type="ARBA" id="ARBA00022475"/>
    </source>
</evidence>
<comment type="catalytic activity">
    <reaction evidence="35">
        <text>1-hexadecanoyl-sn-glycero-3-phosphocholine + H2O = sn-glycerol 3-phosphocholine + hexadecanoate + H(+)</text>
        <dbReference type="Rhea" id="RHEA:40435"/>
        <dbReference type="ChEBI" id="CHEBI:7896"/>
        <dbReference type="ChEBI" id="CHEBI:15377"/>
        <dbReference type="ChEBI" id="CHEBI:15378"/>
        <dbReference type="ChEBI" id="CHEBI:16870"/>
        <dbReference type="ChEBI" id="CHEBI:72998"/>
    </reaction>
    <physiologicalReaction direction="left-to-right" evidence="35">
        <dbReference type="Rhea" id="RHEA:40436"/>
    </physiologicalReaction>
</comment>
<comment type="similarity">
    <text evidence="2">Belongs to the 'GDSL' lipolytic enzyme family. Phospholipase B1 subfamily.</text>
</comment>
<dbReference type="InterPro" id="IPR035547">
    <property type="entry name" value="Phospholipase_B"/>
</dbReference>
<evidence type="ECO:0000256" key="25">
    <source>
        <dbReference type="ARBA" id="ARBA00048011"/>
    </source>
</evidence>
<feature type="chain" id="PRO_5040348903" description="Phospholipase B1, membrane-associated" evidence="43">
    <location>
        <begin position="17"/>
        <end position="415"/>
    </location>
</feature>
<comment type="catalytic activity">
    <reaction evidence="41">
        <text>1,3-di-(9Z-octadecenoyl)-glycerol + H2O = 1-(9Z-octadecenoyl)-glycerol + (9Z)-octadecenoate + H(+)</text>
        <dbReference type="Rhea" id="RHEA:39939"/>
        <dbReference type="ChEBI" id="CHEBI:15377"/>
        <dbReference type="ChEBI" id="CHEBI:15378"/>
        <dbReference type="ChEBI" id="CHEBI:30823"/>
        <dbReference type="ChEBI" id="CHEBI:75342"/>
        <dbReference type="ChEBI" id="CHEBI:75735"/>
    </reaction>
    <physiologicalReaction direction="left-to-right" evidence="41">
        <dbReference type="Rhea" id="RHEA:39940"/>
    </physiologicalReaction>
</comment>
<keyword evidence="10" id="KW-0443">Lipid metabolism</keyword>
<evidence type="ECO:0000256" key="31">
    <source>
        <dbReference type="ARBA" id="ARBA00048374"/>
    </source>
</evidence>
<dbReference type="PANTHER" id="PTHR21325:SF31">
    <property type="entry name" value="GH22081P-RELATED"/>
    <property type="match status" value="1"/>
</dbReference>
<dbReference type="Proteomes" id="UP001152798">
    <property type="component" value="Chromosome 6"/>
</dbReference>
<comment type="catalytic activity">
    <reaction evidence="25">
        <text>2,3-di-(9Z)-octadecenoyl-sn-glycerol + H2O = 3-(9Z-octadecenoyl)-sn-glycerol + (9Z)-octadecenoate + H(+)</text>
        <dbReference type="Rhea" id="RHEA:42604"/>
        <dbReference type="ChEBI" id="CHEBI:15377"/>
        <dbReference type="ChEBI" id="CHEBI:15378"/>
        <dbReference type="ChEBI" id="CHEBI:30823"/>
        <dbReference type="ChEBI" id="CHEBI:75824"/>
        <dbReference type="ChEBI" id="CHEBI:75938"/>
    </reaction>
    <physiologicalReaction direction="left-to-right" evidence="25">
        <dbReference type="Rhea" id="RHEA:42605"/>
    </physiologicalReaction>
</comment>
<evidence type="ECO:0000256" key="33">
    <source>
        <dbReference type="ARBA" id="ARBA00048454"/>
    </source>
</evidence>
<comment type="catalytic activity">
    <reaction evidence="38">
        <text>1-O-hexadecyl-2-(9Z)-octadecenoyl-sn-glycero-3-phosphocholine + H2O = 1-O-hexadecyl-sn-glycero-3-phosphocholine + (9Z)-octadecenoate + H(+)</text>
        <dbReference type="Rhea" id="RHEA:40915"/>
        <dbReference type="ChEBI" id="CHEBI:15377"/>
        <dbReference type="ChEBI" id="CHEBI:15378"/>
        <dbReference type="ChEBI" id="CHEBI:30823"/>
        <dbReference type="ChEBI" id="CHEBI:34112"/>
        <dbReference type="ChEBI" id="CHEBI:64496"/>
    </reaction>
    <physiologicalReaction direction="left-to-right" evidence="38">
        <dbReference type="Rhea" id="RHEA:40916"/>
    </physiologicalReaction>
</comment>
<comment type="catalytic activity">
    <reaction evidence="15">
        <text>a 1,2-diacyl-sn-glycero-3-phosphocholine + H2O = a 1-acyl-sn-glycero-3-phosphocholine + a fatty acid + H(+)</text>
        <dbReference type="Rhea" id="RHEA:15801"/>
        <dbReference type="ChEBI" id="CHEBI:15377"/>
        <dbReference type="ChEBI" id="CHEBI:15378"/>
        <dbReference type="ChEBI" id="CHEBI:28868"/>
        <dbReference type="ChEBI" id="CHEBI:57643"/>
        <dbReference type="ChEBI" id="CHEBI:58168"/>
        <dbReference type="EC" id="3.1.1.4"/>
    </reaction>
    <physiologicalReaction direction="left-to-right" evidence="15">
        <dbReference type="Rhea" id="RHEA:15802"/>
    </physiologicalReaction>
</comment>
<dbReference type="InterPro" id="IPR001087">
    <property type="entry name" value="GDSL"/>
</dbReference>
<organism evidence="44 45">
    <name type="scientific">Nezara viridula</name>
    <name type="common">Southern green stink bug</name>
    <name type="synonym">Cimex viridulus</name>
    <dbReference type="NCBI Taxonomy" id="85310"/>
    <lineage>
        <taxon>Eukaryota</taxon>
        <taxon>Metazoa</taxon>
        <taxon>Ecdysozoa</taxon>
        <taxon>Arthropoda</taxon>
        <taxon>Hexapoda</taxon>
        <taxon>Insecta</taxon>
        <taxon>Pterygota</taxon>
        <taxon>Neoptera</taxon>
        <taxon>Paraneoptera</taxon>
        <taxon>Hemiptera</taxon>
        <taxon>Heteroptera</taxon>
        <taxon>Panheteroptera</taxon>
        <taxon>Pentatomomorpha</taxon>
        <taxon>Pentatomoidea</taxon>
        <taxon>Pentatomidae</taxon>
        <taxon>Pentatominae</taxon>
        <taxon>Nezara</taxon>
    </lineage>
</organism>
<evidence type="ECO:0000256" key="8">
    <source>
        <dbReference type="ARBA" id="ARBA00022801"/>
    </source>
</evidence>
<evidence type="ECO:0000256" key="5">
    <source>
        <dbReference type="ARBA" id="ARBA00022692"/>
    </source>
</evidence>
<comment type="catalytic activity">
    <reaction evidence="36">
        <text>1-hexadecanoyl-2-(9Z-octadecenoyl)-sn-glycero-3-phosphocholine + H2O = 1-hexadecanoyl-sn-glycero-3-phosphocholine + (9Z)-octadecenoate + H(+)</text>
        <dbReference type="Rhea" id="RHEA:38779"/>
        <dbReference type="ChEBI" id="CHEBI:15377"/>
        <dbReference type="ChEBI" id="CHEBI:15378"/>
        <dbReference type="ChEBI" id="CHEBI:30823"/>
        <dbReference type="ChEBI" id="CHEBI:72998"/>
        <dbReference type="ChEBI" id="CHEBI:73001"/>
    </reaction>
    <physiologicalReaction direction="left-to-right" evidence="36">
        <dbReference type="Rhea" id="RHEA:38780"/>
    </physiologicalReaction>
</comment>
<evidence type="ECO:0000256" key="28">
    <source>
        <dbReference type="ARBA" id="ARBA00048058"/>
    </source>
</evidence>
<proteinExistence type="inferred from homology"/>
<evidence type="ECO:0000256" key="3">
    <source>
        <dbReference type="ARBA" id="ARBA00015133"/>
    </source>
</evidence>
<dbReference type="InterPro" id="IPR036514">
    <property type="entry name" value="SGNH_hydro_sf"/>
</dbReference>
<comment type="catalytic activity">
    <reaction evidence="30">
        <text>1-hexadecanoyl-2-(9Z,12Z-octadecadienoyl)-sn-glycero-3-phosphocholine + H2O = 2-(9Z,12Z-octadecadienoyl)-sn-glycero-3-phosphocholine + hexadecanoate + H(+)</text>
        <dbReference type="Rhea" id="RHEA:40971"/>
        <dbReference type="ChEBI" id="CHEBI:7896"/>
        <dbReference type="ChEBI" id="CHEBI:15377"/>
        <dbReference type="ChEBI" id="CHEBI:15378"/>
        <dbReference type="ChEBI" id="CHEBI:73002"/>
        <dbReference type="ChEBI" id="CHEBI:76084"/>
    </reaction>
    <physiologicalReaction direction="left-to-right" evidence="30">
        <dbReference type="Rhea" id="RHEA:40972"/>
    </physiologicalReaction>
</comment>
<dbReference type="Pfam" id="PF00657">
    <property type="entry name" value="Lipase_GDSL"/>
    <property type="match status" value="1"/>
</dbReference>
<dbReference type="EMBL" id="OV725082">
    <property type="protein sequence ID" value="CAH1405806.1"/>
    <property type="molecule type" value="Genomic_DNA"/>
</dbReference>
<keyword evidence="9" id="KW-1133">Transmembrane helix</keyword>
<comment type="catalytic activity">
    <reaction evidence="29">
        <text>1,2-dihexadecanoyl-sn-glycero-3-phosphocholine + H2O = 1-hexadecanoyl-sn-glycero-3-phosphocholine + hexadecanoate + H(+)</text>
        <dbReference type="Rhea" id="RHEA:41223"/>
        <dbReference type="ChEBI" id="CHEBI:7896"/>
        <dbReference type="ChEBI" id="CHEBI:15377"/>
        <dbReference type="ChEBI" id="CHEBI:15378"/>
        <dbReference type="ChEBI" id="CHEBI:72998"/>
        <dbReference type="ChEBI" id="CHEBI:72999"/>
    </reaction>
    <physiologicalReaction direction="left-to-right" evidence="29">
        <dbReference type="Rhea" id="RHEA:41224"/>
    </physiologicalReaction>
</comment>
<keyword evidence="7" id="KW-0677">Repeat</keyword>
<evidence type="ECO:0000256" key="12">
    <source>
        <dbReference type="ARBA" id="ARBA00023180"/>
    </source>
</evidence>
<keyword evidence="12" id="KW-0325">Glycoprotein</keyword>
<comment type="catalytic activity">
    <reaction evidence="26">
        <text>1-hexadecanoyl-2-(9Z-octadecenoyl)-sn-glycero-3-phospho-(1'-sn-glycerol) + H2O = 1-hexadecanoyl-sn-glycero-3-phospho-(1'-sn-glycerol) + (9Z)-octadecenoate + H(+)</text>
        <dbReference type="Rhea" id="RHEA:40919"/>
        <dbReference type="ChEBI" id="CHEBI:15377"/>
        <dbReference type="ChEBI" id="CHEBI:15378"/>
        <dbReference type="ChEBI" id="CHEBI:30823"/>
        <dbReference type="ChEBI" id="CHEBI:72841"/>
        <dbReference type="ChEBI" id="CHEBI:75158"/>
    </reaction>
    <physiologicalReaction direction="left-to-right" evidence="26">
        <dbReference type="Rhea" id="RHEA:40920"/>
    </physiologicalReaction>
</comment>
<evidence type="ECO:0000256" key="26">
    <source>
        <dbReference type="ARBA" id="ARBA00048015"/>
    </source>
</evidence>
<evidence type="ECO:0000256" key="36">
    <source>
        <dbReference type="ARBA" id="ARBA00048699"/>
    </source>
</evidence>
<comment type="catalytic activity">
    <reaction evidence="31">
        <text>1-octadecanoyl-2-(9Z,12Z)-octadecadienoyl-sn-glycerol + H2O = 1-octadecanoyl-sn-glycerol + (9Z,12Z)-octadecadienoate + H(+)</text>
        <dbReference type="Rhea" id="RHEA:40927"/>
        <dbReference type="ChEBI" id="CHEBI:15377"/>
        <dbReference type="ChEBI" id="CHEBI:15378"/>
        <dbReference type="ChEBI" id="CHEBI:30245"/>
        <dbReference type="ChEBI" id="CHEBI:75550"/>
        <dbReference type="ChEBI" id="CHEBI:77097"/>
    </reaction>
    <physiologicalReaction direction="left-to-right" evidence="31">
        <dbReference type="Rhea" id="RHEA:40928"/>
    </physiologicalReaction>
</comment>
<evidence type="ECO:0000256" key="40">
    <source>
        <dbReference type="ARBA" id="ARBA00049363"/>
    </source>
</evidence>
<evidence type="ECO:0000256" key="1">
    <source>
        <dbReference type="ARBA" id="ARBA00004247"/>
    </source>
</evidence>
<comment type="catalytic activity">
    <reaction evidence="14">
        <text>1-hexadecanoyl-2-(9Z,12Z-octadecadienoyl)-sn-glycero-3-phosphocholine + H2O = (9Z,12Z)-octadecadienoate + 1-hexadecanoyl-sn-glycero-3-phosphocholine + H(+)</text>
        <dbReference type="Rhea" id="RHEA:40811"/>
        <dbReference type="ChEBI" id="CHEBI:15377"/>
        <dbReference type="ChEBI" id="CHEBI:15378"/>
        <dbReference type="ChEBI" id="CHEBI:30245"/>
        <dbReference type="ChEBI" id="CHEBI:72998"/>
        <dbReference type="ChEBI" id="CHEBI:73002"/>
    </reaction>
    <physiologicalReaction direction="left-to-right" evidence="14">
        <dbReference type="Rhea" id="RHEA:40812"/>
    </physiologicalReaction>
</comment>
<evidence type="ECO:0000256" key="11">
    <source>
        <dbReference type="ARBA" id="ARBA00023136"/>
    </source>
</evidence>
<protein>
    <recommendedName>
        <fullName evidence="3">Phospholipase B1, membrane-associated</fullName>
    </recommendedName>
    <alternativeName>
        <fullName evidence="16">Lysophospholipase</fullName>
    </alternativeName>
    <alternativeName>
        <fullName evidence="17">Phospholipase A2</fullName>
    </alternativeName>
    <alternativeName>
        <fullName evidence="19">Phospholipase B/lipase</fullName>
    </alternativeName>
    <alternativeName>
        <fullName evidence="18">Triacylglycerol lipase</fullName>
    </alternativeName>
</protein>
<comment type="catalytic activity">
    <reaction evidence="22">
        <text>1,3-dihexadecanoyl-2-(9Z-octadecenoyl)glycerol + H2O = 1-hexadecanoyl-2-(9Z-octadecenoyl)-glycerol + hexadecanoate + H(+)</text>
        <dbReference type="Rhea" id="RHEA:40979"/>
        <dbReference type="ChEBI" id="CHEBI:7896"/>
        <dbReference type="ChEBI" id="CHEBI:15377"/>
        <dbReference type="ChEBI" id="CHEBI:15378"/>
        <dbReference type="ChEBI" id="CHEBI:75585"/>
        <dbReference type="ChEBI" id="CHEBI:75688"/>
    </reaction>
    <physiologicalReaction direction="left-to-right" evidence="22">
        <dbReference type="Rhea" id="RHEA:40980"/>
    </physiologicalReaction>
</comment>
<evidence type="ECO:0000256" key="27">
    <source>
        <dbReference type="ARBA" id="ARBA00048049"/>
    </source>
</evidence>
<evidence type="ECO:0000313" key="45">
    <source>
        <dbReference type="Proteomes" id="UP001152798"/>
    </source>
</evidence>
<comment type="catalytic activity">
    <reaction evidence="33">
        <text>a 1-acyl-sn-glycero-3-phosphocholine + H2O = sn-glycerol 3-phosphocholine + a fatty acid + H(+)</text>
        <dbReference type="Rhea" id="RHEA:15177"/>
        <dbReference type="ChEBI" id="CHEBI:15377"/>
        <dbReference type="ChEBI" id="CHEBI:15378"/>
        <dbReference type="ChEBI" id="CHEBI:16870"/>
        <dbReference type="ChEBI" id="CHEBI:28868"/>
        <dbReference type="ChEBI" id="CHEBI:58168"/>
        <dbReference type="EC" id="3.1.1.5"/>
    </reaction>
    <physiologicalReaction direction="left-to-right" evidence="33">
        <dbReference type="Rhea" id="RHEA:15178"/>
    </physiologicalReaction>
</comment>
<keyword evidence="6 43" id="KW-0732">Signal</keyword>
<comment type="catalytic activity">
    <reaction evidence="21">
        <text>1-hexadecanoyl-2-(9Z)-octadecenoyl-3-octadecanoyl-sn-glycerol + H2O = 2-(9Z-octadecenoyl)-3-octadecanoyl-sn-glycerol + hexadecanoate + H(+)</text>
        <dbReference type="Rhea" id="RHEA:41107"/>
        <dbReference type="ChEBI" id="CHEBI:7896"/>
        <dbReference type="ChEBI" id="CHEBI:15377"/>
        <dbReference type="ChEBI" id="CHEBI:15378"/>
        <dbReference type="ChEBI" id="CHEBI:75558"/>
        <dbReference type="ChEBI" id="CHEBI:77623"/>
    </reaction>
    <physiologicalReaction direction="left-to-right" evidence="21">
        <dbReference type="Rhea" id="RHEA:41108"/>
    </physiologicalReaction>
</comment>
<dbReference type="CDD" id="cd01824">
    <property type="entry name" value="Phospholipase_B_like"/>
    <property type="match status" value="1"/>
</dbReference>
<evidence type="ECO:0000256" key="2">
    <source>
        <dbReference type="ARBA" id="ARBA00009979"/>
    </source>
</evidence>
<dbReference type="InterPro" id="IPR038885">
    <property type="entry name" value="PLB1"/>
</dbReference>
<comment type="function">
    <text evidence="20">Calcium-independent membrane-associated phospholipase that catalyzes complete diacylation of phospholipids by hydrolyzing both sn-1 and sn-2 fatty acyl chains attached to the glycerol backbone (phospholipase B activity). Has dual phospholipase and lysophospholipase activities toward diacylphospholipids. Preferentially cleaves sn-2 ester bonds over sn-1 bonds. Acts as a lipase toward glycerolipid substrates. Hydrolyzes fatty acyl chains of diacylglycerols with preference for the sn-2 position and of triacylglycerols with not positional selectivity. May also hydrolyze long chain retinyl esters such as retinyl palmitate. May contribute to digestion of dietary phospholipids, glycerolipids and retinoids, facilitating lipid absorption at the brush border.</text>
</comment>
<keyword evidence="5" id="KW-0812">Transmembrane</keyword>
<name>A0A9P0MW45_NEZVI</name>
<evidence type="ECO:0000256" key="21">
    <source>
        <dbReference type="ARBA" id="ARBA00047324"/>
    </source>
</evidence>
<dbReference type="OrthoDB" id="10265800at2759"/>
<keyword evidence="8" id="KW-0378">Hydrolase</keyword>
<dbReference type="GO" id="GO:0004806">
    <property type="term" value="F:triacylglycerol lipase activity"/>
    <property type="evidence" value="ECO:0007669"/>
    <property type="project" value="UniProtKB-EC"/>
</dbReference>
<evidence type="ECO:0000256" key="42">
    <source>
        <dbReference type="ARBA" id="ARBA00049461"/>
    </source>
</evidence>
<gene>
    <name evidence="44" type="ORF">NEZAVI_LOCUS13903</name>
</gene>
<dbReference type="GO" id="GO:0006644">
    <property type="term" value="P:phospholipid metabolic process"/>
    <property type="evidence" value="ECO:0007669"/>
    <property type="project" value="TreeGrafter"/>
</dbReference>
<evidence type="ECO:0000256" key="9">
    <source>
        <dbReference type="ARBA" id="ARBA00022989"/>
    </source>
</evidence>
<dbReference type="PANTHER" id="PTHR21325">
    <property type="entry name" value="PHOSPHOLIPASE B, PLB1"/>
    <property type="match status" value="1"/>
</dbReference>
<evidence type="ECO:0000256" key="7">
    <source>
        <dbReference type="ARBA" id="ARBA00022737"/>
    </source>
</evidence>
<accession>A0A9P0MW45</accession>
<evidence type="ECO:0000256" key="39">
    <source>
        <dbReference type="ARBA" id="ARBA00048939"/>
    </source>
</evidence>
<evidence type="ECO:0000256" key="20">
    <source>
        <dbReference type="ARBA" id="ARBA00045916"/>
    </source>
</evidence>
<evidence type="ECO:0000256" key="13">
    <source>
        <dbReference type="ARBA" id="ARBA00023369"/>
    </source>
</evidence>
<comment type="catalytic activity">
    <reaction evidence="24">
        <text>1-hexadecanoyl-2-(9Z)-octadecenoyl-3-octadecanoyl-sn-glycerol + H2O = 1-hexadecanoyl-2-(9Z-octadecenoyl)-sn-glycerol + octadecanoate + H(+)</text>
        <dbReference type="Rhea" id="RHEA:41111"/>
        <dbReference type="ChEBI" id="CHEBI:15377"/>
        <dbReference type="ChEBI" id="CHEBI:15378"/>
        <dbReference type="ChEBI" id="CHEBI:25629"/>
        <dbReference type="ChEBI" id="CHEBI:75466"/>
        <dbReference type="ChEBI" id="CHEBI:77623"/>
    </reaction>
    <physiologicalReaction direction="left-to-right" evidence="24">
        <dbReference type="Rhea" id="RHEA:41112"/>
    </physiologicalReaction>
</comment>
<sequence>MLQALVVAALLASSAGQQFLPQTRFTFNPYDVSTYLKSARMAEVNPKEQEKIAKQVKFPCSLKKSSKVPDRVDRLRPGDVAVVAAMGDSLIAGNGALENNALGSFIESRGVSWAAGGDEDWHDFLTLPNILKEMNPNLTGYSQGRAEFLTPVSALNVAFPISADNSALSQAKTLVAKMRQMLGKRYATDWKVVTILFGANDLCSGQCYNARASSPSAHAYKLRQALDYLQDNMPRAFVNLVSALDVTVSVRIKRSMVCRIIHRFFCSCYHMMSNPLETLARMARLYQKHEKQLIESGRYNVKPDFTVVIQPFMTAYNMPLNEKYKLQEVIDISYITYDCFHFSQKGHALVANMLWNNMLEPVGSKSTRKMKNMFDKFYCPSEDNPYFFTTNNSIAFYKTGRQDGIKKMVVKKRLL</sequence>
<comment type="catalytic activity">
    <reaction evidence="27">
        <text>a 1-O-alkyl-2-acyl-sn-glycero-3-phosphocholine + H2O = a 1-O-alkyl-sn-glycero-3-phosphocholine + a fatty acid + H(+)</text>
        <dbReference type="Rhea" id="RHEA:36231"/>
        <dbReference type="ChEBI" id="CHEBI:15377"/>
        <dbReference type="ChEBI" id="CHEBI:15378"/>
        <dbReference type="ChEBI" id="CHEBI:28868"/>
        <dbReference type="ChEBI" id="CHEBI:30909"/>
        <dbReference type="ChEBI" id="CHEBI:36702"/>
        <dbReference type="EC" id="3.1.1.4"/>
    </reaction>
    <physiologicalReaction direction="left-to-right" evidence="27">
        <dbReference type="Rhea" id="RHEA:36232"/>
    </physiologicalReaction>
</comment>
<reference evidence="44" key="1">
    <citation type="submission" date="2022-01" db="EMBL/GenBank/DDBJ databases">
        <authorList>
            <person name="King R."/>
        </authorList>
    </citation>
    <scope>NUCLEOTIDE SEQUENCE</scope>
</reference>
<keyword evidence="11" id="KW-0472">Membrane</keyword>
<evidence type="ECO:0000256" key="29">
    <source>
        <dbReference type="ARBA" id="ARBA00048227"/>
    </source>
</evidence>
<comment type="catalytic activity">
    <reaction evidence="37">
        <text>1,3-dihexadecanoyl-2-(9Z-octadecenoyl)glycerol + H2O = 1,3-dihexadecanoylglycerol + (9Z)-octadecenoate + H(+)</text>
        <dbReference type="Rhea" id="RHEA:40983"/>
        <dbReference type="ChEBI" id="CHEBI:15377"/>
        <dbReference type="ChEBI" id="CHEBI:15378"/>
        <dbReference type="ChEBI" id="CHEBI:30823"/>
        <dbReference type="ChEBI" id="CHEBI:75688"/>
        <dbReference type="ChEBI" id="CHEBI:77619"/>
    </reaction>
    <physiologicalReaction direction="left-to-right" evidence="37">
        <dbReference type="Rhea" id="RHEA:40984"/>
    </physiologicalReaction>
</comment>
<keyword evidence="4" id="KW-1003">Cell membrane</keyword>
<comment type="subcellular location">
    <subcellularLocation>
        <location evidence="1">Apical cell membrane</location>
        <topology evidence="1">Single-pass type I membrane protein</topology>
    </subcellularLocation>
</comment>
<evidence type="ECO:0000256" key="37">
    <source>
        <dbReference type="ARBA" id="ARBA00048869"/>
    </source>
</evidence>
<evidence type="ECO:0000256" key="38">
    <source>
        <dbReference type="ARBA" id="ARBA00048872"/>
    </source>
</evidence>
<comment type="catalytic activity">
    <reaction evidence="39">
        <text>1-hexadecanoyl-2-(9Z)-octadecenoyl-3-octadecanoyl-sn-glycerol + H2O = 1-hexadecanoyl-3-octadecanoyl-sn-glycerol + (9Z)-octadecenoate + H(+)</text>
        <dbReference type="Rhea" id="RHEA:41103"/>
        <dbReference type="ChEBI" id="CHEBI:15377"/>
        <dbReference type="ChEBI" id="CHEBI:15378"/>
        <dbReference type="ChEBI" id="CHEBI:30823"/>
        <dbReference type="ChEBI" id="CHEBI:77623"/>
        <dbReference type="ChEBI" id="CHEBI:77624"/>
    </reaction>
    <physiologicalReaction direction="left-to-right" evidence="39">
        <dbReference type="Rhea" id="RHEA:41104"/>
    </physiologicalReaction>
</comment>
<dbReference type="FunFam" id="3.40.50.1110:FF:000005">
    <property type="entry name" value="Phospholipase B1"/>
    <property type="match status" value="1"/>
</dbReference>
<evidence type="ECO:0000256" key="15">
    <source>
        <dbReference type="ARBA" id="ARBA00023422"/>
    </source>
</evidence>
<dbReference type="GO" id="GO:0004622">
    <property type="term" value="F:phosphatidylcholine lysophospholipase activity"/>
    <property type="evidence" value="ECO:0007669"/>
    <property type="project" value="UniProtKB-EC"/>
</dbReference>
<evidence type="ECO:0000256" key="24">
    <source>
        <dbReference type="ARBA" id="ARBA00047459"/>
    </source>
</evidence>